<protein>
    <submittedName>
        <fullName evidence="2">Alkene reductase</fullName>
    </submittedName>
</protein>
<dbReference type="InterPro" id="IPR001155">
    <property type="entry name" value="OxRdtase_FMN_N"/>
</dbReference>
<name>A0AAW4KXB3_VIBCL</name>
<dbReference type="AlphaFoldDB" id="A0AAW4KXB3"/>
<evidence type="ECO:0000313" key="2">
    <source>
        <dbReference type="EMBL" id="MBS7674278.1"/>
    </source>
</evidence>
<feature type="domain" description="NADH:flavin oxidoreductase/NADH oxidase N-terminal" evidence="1">
    <location>
        <begin position="13"/>
        <end position="69"/>
    </location>
</feature>
<proteinExistence type="predicted"/>
<accession>A0AAW4KXB3</accession>
<feature type="non-terminal residue" evidence="2">
    <location>
        <position position="91"/>
    </location>
</feature>
<dbReference type="Proteomes" id="UP001196338">
    <property type="component" value="Unassembled WGS sequence"/>
</dbReference>
<dbReference type="GO" id="GO:0016491">
    <property type="term" value="F:oxidoreductase activity"/>
    <property type="evidence" value="ECO:0007669"/>
    <property type="project" value="InterPro"/>
</dbReference>
<dbReference type="PANTHER" id="PTHR22893:SF91">
    <property type="entry name" value="NADPH DEHYDROGENASE 2-RELATED"/>
    <property type="match status" value="1"/>
</dbReference>
<dbReference type="InterPro" id="IPR013785">
    <property type="entry name" value="Aldolase_TIM"/>
</dbReference>
<evidence type="ECO:0000259" key="1">
    <source>
        <dbReference type="Pfam" id="PF00724"/>
    </source>
</evidence>
<dbReference type="GO" id="GO:0005829">
    <property type="term" value="C:cytosol"/>
    <property type="evidence" value="ECO:0007669"/>
    <property type="project" value="TreeGrafter"/>
</dbReference>
<sequence length="91" mass="9949">TATSRTVPEGVDLDALSAQFEGPFIGNNNYDLAMAIERRAQGRIDAVAFGRLFISNPDLVERLRRGIELTIAPRESYYGGGAKGYTDWPTA</sequence>
<gene>
    <name evidence="2" type="ORF">KIN13_12670</name>
</gene>
<dbReference type="PANTHER" id="PTHR22893">
    <property type="entry name" value="NADH OXIDOREDUCTASE-RELATED"/>
    <property type="match status" value="1"/>
</dbReference>
<dbReference type="SUPFAM" id="SSF51395">
    <property type="entry name" value="FMN-linked oxidoreductases"/>
    <property type="match status" value="1"/>
</dbReference>
<dbReference type="Pfam" id="PF00724">
    <property type="entry name" value="Oxidored_FMN"/>
    <property type="match status" value="1"/>
</dbReference>
<feature type="non-terminal residue" evidence="2">
    <location>
        <position position="1"/>
    </location>
</feature>
<comment type="caution">
    <text evidence="2">The sequence shown here is derived from an EMBL/GenBank/DDBJ whole genome shotgun (WGS) entry which is preliminary data.</text>
</comment>
<dbReference type="InterPro" id="IPR045247">
    <property type="entry name" value="Oye-like"/>
</dbReference>
<organism evidence="2 3">
    <name type="scientific">Vibrio cholerae</name>
    <dbReference type="NCBI Taxonomy" id="666"/>
    <lineage>
        <taxon>Bacteria</taxon>
        <taxon>Pseudomonadati</taxon>
        <taxon>Pseudomonadota</taxon>
        <taxon>Gammaproteobacteria</taxon>
        <taxon>Vibrionales</taxon>
        <taxon>Vibrionaceae</taxon>
        <taxon>Vibrio</taxon>
    </lineage>
</organism>
<evidence type="ECO:0000313" key="3">
    <source>
        <dbReference type="Proteomes" id="UP001196338"/>
    </source>
</evidence>
<reference evidence="2" key="2">
    <citation type="submission" date="2023-08" db="EMBL/GenBank/DDBJ databases">
        <title>Vibrio cholerae Outbreaks in Tanzania Exemplify Founder Flush: Simultaneous Increases in Population Size and Genetic Diversity.</title>
        <authorList>
            <person name="Debes A.K."/>
            <person name="Mohammed A."/>
            <person name="Maseke I."/>
            <person name="Almeida M."/>
            <person name="Li S."/>
            <person name="Matimba H."/>
            <person name="Joachim A."/>
            <person name="Mizinduko M."/>
            <person name="Nyanga S."/>
            <person name="Kelly M."/>
            <person name="Kachwamba Y."/>
            <person name="Schaffer A.M."/>
            <person name="Nyanga A.S."/>
            <person name="Mghamba J."/>
            <person name="Mosha F.S."/>
            <person name="Sack D.A."/>
            <person name="Stine O.C."/>
        </authorList>
    </citation>
    <scope>NUCLEOTIDE SEQUENCE</scope>
    <source>
        <strain evidence="2">TDS0091212</strain>
    </source>
</reference>
<dbReference type="EMBL" id="JAHBND010000516">
    <property type="protein sequence ID" value="MBS7674278.1"/>
    <property type="molecule type" value="Genomic_DNA"/>
</dbReference>
<dbReference type="Gene3D" id="3.20.20.70">
    <property type="entry name" value="Aldolase class I"/>
    <property type="match status" value="1"/>
</dbReference>
<dbReference type="GO" id="GO:0010181">
    <property type="term" value="F:FMN binding"/>
    <property type="evidence" value="ECO:0007669"/>
    <property type="project" value="InterPro"/>
</dbReference>
<reference evidence="2" key="1">
    <citation type="submission" date="2021-05" db="EMBL/GenBank/DDBJ databases">
        <authorList>
            <person name="Stine C."/>
        </authorList>
    </citation>
    <scope>NUCLEOTIDE SEQUENCE</scope>
    <source>
        <strain evidence="2">TDS0091212</strain>
    </source>
</reference>